<evidence type="ECO:0000256" key="11">
    <source>
        <dbReference type="PROSITE-ProRule" id="PRU00284"/>
    </source>
</evidence>
<dbReference type="Pfam" id="PF00015">
    <property type="entry name" value="MCPsignal"/>
    <property type="match status" value="1"/>
</dbReference>
<dbReference type="Gene3D" id="1.10.287.950">
    <property type="entry name" value="Methyl-accepting chemotaxis protein"/>
    <property type="match status" value="1"/>
</dbReference>
<evidence type="ECO:0000256" key="5">
    <source>
        <dbReference type="ARBA" id="ARBA00022519"/>
    </source>
</evidence>
<feature type="transmembrane region" description="Helical" evidence="12">
    <location>
        <begin position="277"/>
        <end position="298"/>
    </location>
</feature>
<dbReference type="SUPFAM" id="SSF58104">
    <property type="entry name" value="Methyl-accepting chemotaxis protein (MCP) signaling domain"/>
    <property type="match status" value="1"/>
</dbReference>
<dbReference type="FunFam" id="1.10.287.950:FF:000001">
    <property type="entry name" value="Methyl-accepting chemotaxis sensory transducer"/>
    <property type="match status" value="1"/>
</dbReference>
<evidence type="ECO:0000256" key="3">
    <source>
        <dbReference type="ARBA" id="ARBA00022481"/>
    </source>
</evidence>
<dbReference type="Pfam" id="PF00672">
    <property type="entry name" value="HAMP"/>
    <property type="match status" value="1"/>
</dbReference>
<dbReference type="GO" id="GO:0005886">
    <property type="term" value="C:plasma membrane"/>
    <property type="evidence" value="ECO:0007669"/>
    <property type="project" value="UniProtKB-SubCell"/>
</dbReference>
<feature type="domain" description="Methyl-accepting transducer" evidence="13">
    <location>
        <begin position="354"/>
        <end position="590"/>
    </location>
</feature>
<dbReference type="InterPro" id="IPR000727">
    <property type="entry name" value="T_SNARE_dom"/>
</dbReference>
<keyword evidence="6 12" id="KW-0812">Transmembrane</keyword>
<dbReference type="OrthoDB" id="7021108at2"/>
<dbReference type="SMART" id="SM00304">
    <property type="entry name" value="HAMP"/>
    <property type="match status" value="1"/>
</dbReference>
<evidence type="ECO:0000256" key="7">
    <source>
        <dbReference type="ARBA" id="ARBA00022989"/>
    </source>
</evidence>
<keyword evidence="7 12" id="KW-1133">Transmembrane helix</keyword>
<dbReference type="GO" id="GO:0006935">
    <property type="term" value="P:chemotaxis"/>
    <property type="evidence" value="ECO:0007669"/>
    <property type="project" value="UniProtKB-KW"/>
</dbReference>
<reference evidence="17" key="1">
    <citation type="submission" date="2017-02" db="EMBL/GenBank/DDBJ databases">
        <authorList>
            <person name="Furmanczyk E.M."/>
        </authorList>
    </citation>
    <scope>NUCLEOTIDE SEQUENCE [LARGE SCALE GENOMIC DNA]</scope>
    <source>
        <strain evidence="17">AP3_22</strain>
    </source>
</reference>
<evidence type="ECO:0000256" key="12">
    <source>
        <dbReference type="SAM" id="Phobius"/>
    </source>
</evidence>
<evidence type="ECO:0000256" key="4">
    <source>
        <dbReference type="ARBA" id="ARBA00022500"/>
    </source>
</evidence>
<dbReference type="InterPro" id="IPR004090">
    <property type="entry name" value="Chemotax_Me-accpt_rcpt"/>
</dbReference>
<dbReference type="PANTHER" id="PTHR32089">
    <property type="entry name" value="METHYL-ACCEPTING CHEMOTAXIS PROTEIN MCPB"/>
    <property type="match status" value="1"/>
</dbReference>
<evidence type="ECO:0000256" key="10">
    <source>
        <dbReference type="ARBA" id="ARBA00029447"/>
    </source>
</evidence>
<dbReference type="PROSITE" id="PS50111">
    <property type="entry name" value="CHEMOTAXIS_TRANSDUC_2"/>
    <property type="match status" value="1"/>
</dbReference>
<dbReference type="InterPro" id="IPR029151">
    <property type="entry name" value="Sensor-like_sf"/>
</dbReference>
<dbReference type="AlphaFoldDB" id="A0A2S3VV08"/>
<dbReference type="CDD" id="cd12913">
    <property type="entry name" value="PDC1_MCP_like"/>
    <property type="match status" value="1"/>
</dbReference>
<keyword evidence="8 12" id="KW-0472">Membrane</keyword>
<comment type="subcellular location">
    <subcellularLocation>
        <location evidence="1">Cell inner membrane</location>
        <topology evidence="1">Multi-pass membrane protein</topology>
    </subcellularLocation>
</comment>
<keyword evidence="17" id="KW-1185">Reference proteome</keyword>
<dbReference type="InterPro" id="IPR004089">
    <property type="entry name" value="MCPsignal_dom"/>
</dbReference>
<keyword evidence="3" id="KW-0488">Methylation</keyword>
<feature type="domain" description="HAMP" evidence="15">
    <location>
        <begin position="295"/>
        <end position="349"/>
    </location>
</feature>
<dbReference type="InterPro" id="IPR033479">
    <property type="entry name" value="dCache_1"/>
</dbReference>
<organism evidence="16 17">
    <name type="scientific">Pseudomonas laurylsulfativorans</name>
    <dbReference type="NCBI Taxonomy" id="1943631"/>
    <lineage>
        <taxon>Bacteria</taxon>
        <taxon>Pseudomonadati</taxon>
        <taxon>Pseudomonadota</taxon>
        <taxon>Gammaproteobacteria</taxon>
        <taxon>Pseudomonadales</taxon>
        <taxon>Pseudomonadaceae</taxon>
        <taxon>Pseudomonas</taxon>
    </lineage>
</organism>
<dbReference type="Gene3D" id="3.30.450.20">
    <property type="entry name" value="PAS domain"/>
    <property type="match status" value="2"/>
</dbReference>
<evidence type="ECO:0000259" key="13">
    <source>
        <dbReference type="PROSITE" id="PS50111"/>
    </source>
</evidence>
<dbReference type="PANTHER" id="PTHR32089:SF39">
    <property type="entry name" value="METHYL-ACCEPTING CHEMOTAXIS PROTEIN HLYB"/>
    <property type="match status" value="1"/>
</dbReference>
<dbReference type="CDD" id="cd12912">
    <property type="entry name" value="PDC2_MCP_like"/>
    <property type="match status" value="1"/>
</dbReference>
<keyword evidence="5" id="KW-0997">Cell inner membrane</keyword>
<feature type="domain" description="T-SNARE coiled-coil homology" evidence="14">
    <location>
        <begin position="541"/>
        <end position="603"/>
    </location>
</feature>
<dbReference type="Proteomes" id="UP000237440">
    <property type="component" value="Unassembled WGS sequence"/>
</dbReference>
<dbReference type="SUPFAM" id="SSF103190">
    <property type="entry name" value="Sensory domain-like"/>
    <property type="match status" value="1"/>
</dbReference>
<evidence type="ECO:0000256" key="6">
    <source>
        <dbReference type="ARBA" id="ARBA00022692"/>
    </source>
</evidence>
<evidence type="ECO:0000256" key="9">
    <source>
        <dbReference type="ARBA" id="ARBA00023224"/>
    </source>
</evidence>
<comment type="similarity">
    <text evidence="10">Belongs to the methyl-accepting chemotaxis (MCP) protein family.</text>
</comment>
<dbReference type="PROSITE" id="PS50192">
    <property type="entry name" value="T_SNARE"/>
    <property type="match status" value="1"/>
</dbReference>
<evidence type="ECO:0000259" key="14">
    <source>
        <dbReference type="PROSITE" id="PS50192"/>
    </source>
</evidence>
<dbReference type="Pfam" id="PF02743">
    <property type="entry name" value="dCache_1"/>
    <property type="match status" value="1"/>
</dbReference>
<name>A0A2S3VV08_9PSED</name>
<evidence type="ECO:0000313" key="16">
    <source>
        <dbReference type="EMBL" id="POF43772.1"/>
    </source>
</evidence>
<evidence type="ECO:0000313" key="17">
    <source>
        <dbReference type="Proteomes" id="UP000237440"/>
    </source>
</evidence>
<keyword evidence="4" id="KW-0145">Chemotaxis</keyword>
<sequence>MNIANKILGTAALIIASAFSVFSLYNDNQQRISIGRNLDSYMQEIGVSTAKGVQDWLSGKILRTESLAEEITLTQSESEIREKLKRKSLQSNFLYTYMGDHNGKFDQEPWEDMGTEFDPRKRPWYLSAIQSGQTILTEPYVDASIGKLVITIAIPLLQHDGSTRGVVGGDLSLDTIVKKINTLNFDNKGLAFLIDSNGKILVHPNEEFIGKTIKEIFPVETPEISTTTHETLYNGTPQLISFTPISGLPSVQWYIGISIDKDKAYASLGQFRKTATIVTLIAIITAIILLGLLINVLMRPIRVMNVAMQDIAAGEGDLTKRLEPGGQDEFGELARSFNQFVDRIHVSIQRVSGATYQLSVVARQVTDASNASMTSSDDQAHRTNSVATAITELGAAALEISRNAAFTSEHLSNARSLAGTSHNVVQQTISSINNLSTRIGDAHSEIHSLNRQSINIGQILEVITGISQQTNLLALNAAIEAARAGEAGRGFAVVADEVRNLAYRTQESAQQVQGLIEGLQVGATQAALLMSDSQVETEQTVSIANMAGEQLANVALRMNEIDEMSHSVAAATEEQSAVVDSIHIDITQINTLNQQGVKNLQLTLAACAELEEQAAILKQLVGGFRV</sequence>
<dbReference type="EMBL" id="MUJK01000001">
    <property type="protein sequence ID" value="POF43772.1"/>
    <property type="molecule type" value="Genomic_DNA"/>
</dbReference>
<dbReference type="CDD" id="cd11386">
    <property type="entry name" value="MCP_signal"/>
    <property type="match status" value="1"/>
</dbReference>
<evidence type="ECO:0000259" key="15">
    <source>
        <dbReference type="PROSITE" id="PS50885"/>
    </source>
</evidence>
<comment type="caution">
    <text evidence="16">The sequence shown here is derived from an EMBL/GenBank/DDBJ whole genome shotgun (WGS) entry which is preliminary data.</text>
</comment>
<evidence type="ECO:0000256" key="8">
    <source>
        <dbReference type="ARBA" id="ARBA00023136"/>
    </source>
</evidence>
<gene>
    <name evidence="16" type="ORF">B0D71_02870</name>
</gene>
<dbReference type="GO" id="GO:0007165">
    <property type="term" value="P:signal transduction"/>
    <property type="evidence" value="ECO:0007669"/>
    <property type="project" value="UniProtKB-KW"/>
</dbReference>
<keyword evidence="2" id="KW-1003">Cell membrane</keyword>
<dbReference type="RefSeq" id="WP_103393394.1">
    <property type="nucleotide sequence ID" value="NZ_MUJK01000001.1"/>
</dbReference>
<dbReference type="SMART" id="SM00283">
    <property type="entry name" value="MA"/>
    <property type="match status" value="1"/>
</dbReference>
<evidence type="ECO:0000256" key="1">
    <source>
        <dbReference type="ARBA" id="ARBA00004429"/>
    </source>
</evidence>
<protein>
    <submittedName>
        <fullName evidence="16">Chemotaxis protein</fullName>
    </submittedName>
</protein>
<dbReference type="PROSITE" id="PS50885">
    <property type="entry name" value="HAMP"/>
    <property type="match status" value="1"/>
</dbReference>
<dbReference type="CDD" id="cd06225">
    <property type="entry name" value="HAMP"/>
    <property type="match status" value="1"/>
</dbReference>
<dbReference type="InterPro" id="IPR003660">
    <property type="entry name" value="HAMP_dom"/>
</dbReference>
<evidence type="ECO:0000256" key="2">
    <source>
        <dbReference type="ARBA" id="ARBA00022475"/>
    </source>
</evidence>
<dbReference type="GO" id="GO:0004888">
    <property type="term" value="F:transmembrane signaling receptor activity"/>
    <property type="evidence" value="ECO:0007669"/>
    <property type="project" value="InterPro"/>
</dbReference>
<accession>A0A2S3VV08</accession>
<proteinExistence type="inferred from homology"/>
<dbReference type="PRINTS" id="PR00260">
    <property type="entry name" value="CHEMTRNSDUCR"/>
</dbReference>
<keyword evidence="9 11" id="KW-0807">Transducer</keyword>